<feature type="transmembrane region" description="Helical" evidence="1">
    <location>
        <begin position="181"/>
        <end position="198"/>
    </location>
</feature>
<keyword evidence="1" id="KW-1133">Transmembrane helix</keyword>
<dbReference type="RefSeq" id="YP_009446463.1">
    <property type="nucleotide sequence ID" value="NC_036491.1"/>
</dbReference>
<feature type="transmembrane region" description="Helical" evidence="1">
    <location>
        <begin position="155"/>
        <end position="175"/>
    </location>
</feature>
<feature type="transmembrane region" description="Helical" evidence="1">
    <location>
        <begin position="45"/>
        <end position="64"/>
    </location>
</feature>
<protein>
    <submittedName>
        <fullName evidence="2">ABC transporter channel subunit</fullName>
    </submittedName>
</protein>
<evidence type="ECO:0000256" key="1">
    <source>
        <dbReference type="SAM" id="Phobius"/>
    </source>
</evidence>
<evidence type="ECO:0000313" key="2">
    <source>
        <dbReference type="EMBL" id="ATY40951.1"/>
    </source>
</evidence>
<keyword evidence="2" id="KW-0496">Mitochondrion</keyword>
<geneLocation type="mitochondrion" evidence="2"/>
<dbReference type="AlphaFoldDB" id="A0A2H4R8G9"/>
<name>A0A2H4R8G9_9EUKA</name>
<proteinExistence type="predicted"/>
<feature type="transmembrane region" description="Helical" evidence="1">
    <location>
        <begin position="120"/>
        <end position="143"/>
    </location>
</feature>
<gene>
    <name evidence="2" type="primary">ccmB</name>
</gene>
<dbReference type="GeneID" id="35199407"/>
<sequence length="212" mass="25126">MVLKKNLSNKFNENLILSTSLFIFFAFILVNALEWNKVLLNSITPNLLSLIILLLNLFFINSIFIDDTQKERVEFVLIYTGDLFLYLLRKIIVFWYKIYLPLIPWILCVYGVTSLNLKNLLFIFASYFLLTFNYSILGMLIMFLGLRMTRFWKEILPKLLLIPFSLPSFIFTLYIYDFKKLTVILSLISLSVFYLFILEKITQNLNIYLLTN</sequence>
<organism evidence="2">
    <name type="scientific">Ancoracysta twista</name>
    <dbReference type="NCBI Taxonomy" id="2044563"/>
    <lineage>
        <taxon>Eukaryota</taxon>
        <taxon>Provora</taxon>
        <taxon>Nebulidia</taxon>
        <taxon>Nebulidea</taxon>
        <taxon>Nebulidida</taxon>
        <taxon>Nebulidae</taxon>
    </lineage>
</organism>
<reference evidence="2" key="1">
    <citation type="journal article" date="2017" name="Curr. Biol.">
        <title>A New Lineage of Eukaryotes Illuminates Early Mitochondrial Genome Reduction.</title>
        <authorList>
            <person name="Janouskovec J."/>
            <person name="Tikhonenkov D.V."/>
            <person name="Burki F."/>
            <person name="Howe A.T."/>
            <person name="Rohwer F.L."/>
            <person name="Mylnikov A.P."/>
            <person name="Keeling P.J."/>
        </authorList>
    </citation>
    <scope>NUCLEOTIDE SEQUENCE</scope>
    <source>
        <strain evidence="2">TD-1</strain>
    </source>
</reference>
<keyword evidence="1" id="KW-0472">Membrane</keyword>
<feature type="transmembrane region" description="Helical" evidence="1">
    <location>
        <begin position="12"/>
        <end position="33"/>
    </location>
</feature>
<accession>A0A2H4R8G9</accession>
<keyword evidence="1" id="KW-0812">Transmembrane</keyword>
<dbReference type="EMBL" id="MG202008">
    <property type="protein sequence ID" value="ATY40951.1"/>
    <property type="molecule type" value="Genomic_DNA"/>
</dbReference>